<reference evidence="2" key="3">
    <citation type="submission" date="2023-07" db="EMBL/GenBank/DDBJ databases">
        <title>Description of Mycobacterium gordonae subsp. intergordonae subsp.nov. and Mycobacterium gordonae subsp. gordonae subsp. nov.</title>
        <authorList>
            <person name="Huang H."/>
        </authorList>
    </citation>
    <scope>NUCLEOTIDE SEQUENCE [LARGE SCALE GENOMIC DNA]</scope>
    <source>
        <strain evidence="2">24</strain>
    </source>
</reference>
<name>A0A7D6E1W6_9MYCO</name>
<dbReference type="KEGG" id="mgor:H0P51_01450"/>
<keyword evidence="2" id="KW-1185">Reference proteome</keyword>
<gene>
    <name evidence="1" type="ORF">H0P51_01450</name>
</gene>
<protein>
    <submittedName>
        <fullName evidence="1">Uncharacterized protein</fullName>
    </submittedName>
</protein>
<evidence type="ECO:0000313" key="1">
    <source>
        <dbReference type="EMBL" id="QLL05043.1"/>
    </source>
</evidence>
<evidence type="ECO:0000313" key="2">
    <source>
        <dbReference type="Proteomes" id="UP000510682"/>
    </source>
</evidence>
<dbReference type="Proteomes" id="UP000510682">
    <property type="component" value="Chromosome"/>
</dbReference>
<proteinExistence type="predicted"/>
<dbReference type="RefSeq" id="WP_180919291.1">
    <property type="nucleotide sequence ID" value="NZ_CP059165.1"/>
</dbReference>
<reference evidence="1 2" key="2">
    <citation type="submission" date="2020-07" db="EMBL/GenBank/DDBJ databases">
        <authorList>
            <person name="Yu X."/>
        </authorList>
    </citation>
    <scope>NUCLEOTIDE SEQUENCE [LARGE SCALE GENOMIC DNA]</scope>
    <source>
        <strain evidence="2">24</strain>
    </source>
</reference>
<accession>A0A7D6E1W6</accession>
<sequence>MKYKNVISQRNEAVTTLQNWINQSPSGSDLVAPIKARACHALSTVLRTAPRRSASGPRVMERGIERC</sequence>
<reference evidence="2" key="1">
    <citation type="submission" date="2020-07" db="EMBL/GenBank/DDBJ databases">
        <title>Description of Mycobacterium gordonae subsp. intergordonae subsp.nov. and Mycobacterium gordonae subsp. gordonae subsp. nov.</title>
        <authorList>
            <person name="Yu X."/>
        </authorList>
    </citation>
    <scope>NUCLEOTIDE SEQUENCE [LARGE SCALE GENOMIC DNA]</scope>
    <source>
        <strain evidence="2">24</strain>
    </source>
</reference>
<dbReference type="EMBL" id="CP059165">
    <property type="protein sequence ID" value="QLL05043.1"/>
    <property type="molecule type" value="Genomic_DNA"/>
</dbReference>
<dbReference type="AlphaFoldDB" id="A0A7D6E1W6"/>
<organism evidence="1 2">
    <name type="scientific">Mycobacterium vicinigordonae</name>
    <dbReference type="NCBI Taxonomy" id="1719132"/>
    <lineage>
        <taxon>Bacteria</taxon>
        <taxon>Bacillati</taxon>
        <taxon>Actinomycetota</taxon>
        <taxon>Actinomycetes</taxon>
        <taxon>Mycobacteriales</taxon>
        <taxon>Mycobacteriaceae</taxon>
        <taxon>Mycobacterium</taxon>
    </lineage>
</organism>